<evidence type="ECO:0000256" key="2">
    <source>
        <dbReference type="ARBA" id="ARBA00022448"/>
    </source>
</evidence>
<organism evidence="12 13">
    <name type="scientific">Prosthecochloris vibrioformis</name>
    <name type="common">Chlorobium vibrioforme</name>
    <dbReference type="NCBI Taxonomy" id="1098"/>
    <lineage>
        <taxon>Bacteria</taxon>
        <taxon>Pseudomonadati</taxon>
        <taxon>Chlorobiota</taxon>
        <taxon>Chlorobiia</taxon>
        <taxon>Chlorobiales</taxon>
        <taxon>Chlorobiaceae</taxon>
        <taxon>Prosthecochloris</taxon>
    </lineage>
</organism>
<dbReference type="RefSeq" id="WP_139626471.1">
    <property type="nucleotide sequence ID" value="NZ_VDCI01000003.1"/>
</dbReference>
<evidence type="ECO:0000313" key="13">
    <source>
        <dbReference type="Proteomes" id="UP000309544"/>
    </source>
</evidence>
<evidence type="ECO:0000259" key="10">
    <source>
        <dbReference type="PROSITE" id="PS50893"/>
    </source>
</evidence>
<dbReference type="InterPro" id="IPR036640">
    <property type="entry name" value="ABC1_TM_sf"/>
</dbReference>
<dbReference type="GO" id="GO:0005524">
    <property type="term" value="F:ATP binding"/>
    <property type="evidence" value="ECO:0007669"/>
    <property type="project" value="UniProtKB-KW"/>
</dbReference>
<gene>
    <name evidence="12" type="ORF">FGF68_05375</name>
</gene>
<keyword evidence="6 12" id="KW-0067">ATP-binding</keyword>
<keyword evidence="2" id="KW-0813">Transport</keyword>
<evidence type="ECO:0000256" key="5">
    <source>
        <dbReference type="ARBA" id="ARBA00022741"/>
    </source>
</evidence>
<dbReference type="Pfam" id="PF00005">
    <property type="entry name" value="ABC_tran"/>
    <property type="match status" value="1"/>
</dbReference>
<keyword evidence="8 9" id="KW-0472">Membrane</keyword>
<dbReference type="PANTHER" id="PTHR24221">
    <property type="entry name" value="ATP-BINDING CASSETTE SUB-FAMILY B"/>
    <property type="match status" value="1"/>
</dbReference>
<dbReference type="Gene3D" id="1.20.1560.10">
    <property type="entry name" value="ABC transporter type 1, transmembrane domain"/>
    <property type="match status" value="1"/>
</dbReference>
<dbReference type="FunFam" id="3.40.50.300:FF:000299">
    <property type="entry name" value="ABC transporter ATP-binding protein/permease"/>
    <property type="match status" value="1"/>
</dbReference>
<feature type="domain" description="ABC transmembrane type-1" evidence="11">
    <location>
        <begin position="69"/>
        <end position="331"/>
    </location>
</feature>
<keyword evidence="5" id="KW-0547">Nucleotide-binding</keyword>
<keyword evidence="4 9" id="KW-0812">Transmembrane</keyword>
<feature type="transmembrane region" description="Helical" evidence="9">
    <location>
        <begin position="190"/>
        <end position="207"/>
    </location>
</feature>
<feature type="transmembrane region" description="Helical" evidence="9">
    <location>
        <begin position="275"/>
        <end position="294"/>
    </location>
</feature>
<feature type="transmembrane region" description="Helical" evidence="9">
    <location>
        <begin position="30"/>
        <end position="57"/>
    </location>
</feature>
<dbReference type="GO" id="GO:0034040">
    <property type="term" value="F:ATPase-coupled lipid transmembrane transporter activity"/>
    <property type="evidence" value="ECO:0007669"/>
    <property type="project" value="TreeGrafter"/>
</dbReference>
<comment type="caution">
    <text evidence="12">The sequence shown here is derived from an EMBL/GenBank/DDBJ whole genome shotgun (WGS) entry which is preliminary data.</text>
</comment>
<dbReference type="GO" id="GO:0140359">
    <property type="term" value="F:ABC-type transporter activity"/>
    <property type="evidence" value="ECO:0007669"/>
    <property type="project" value="InterPro"/>
</dbReference>
<evidence type="ECO:0000256" key="7">
    <source>
        <dbReference type="ARBA" id="ARBA00022989"/>
    </source>
</evidence>
<evidence type="ECO:0000256" key="9">
    <source>
        <dbReference type="SAM" id="Phobius"/>
    </source>
</evidence>
<evidence type="ECO:0000256" key="1">
    <source>
        <dbReference type="ARBA" id="ARBA00004651"/>
    </source>
</evidence>
<dbReference type="SUPFAM" id="SSF52540">
    <property type="entry name" value="P-loop containing nucleoside triphosphate hydrolases"/>
    <property type="match status" value="1"/>
</dbReference>
<sequence>MKLSFSNILKPENFRSIWNILTEQERKTGFFILVLMLIGVFLETIGVGMVIPALALFTQKNIAVSYPSLSPYLDIMGNPSQTTLVIGGLVFLFFIYFIKAIFLFFLIWSQNRFTFAIGERLSELLFRIYLQQPYTFHLQRNSALLIRNITDEVGVFTSNVLTPMLQILTESLTLLCICMLLMAVEPIGTITIVLVLGLASLVFVKVTKHNITRWGKARQHHEGLRAQHLHQGLGGVKDVKLLGREEYFLNQYQQHNSAGTKVRRLNATIQQAPRLWLELLSVGGLIVLVFTMLFQGEPLDNIVPKLGVFAVATFRMMPSVNRMLTSIQSLQYCLPVIDILGNDFNLSAENKDISHHNKKKFDEDIELRNISFSYPGATTPAINNISLTIKKGESIGFMGPSGSGKSTLVDIILGLITPDSGTVYVDGKNVTKNMREWQNLIGYVPQSIYLTDDDLAHNIAFGLPDNEIHEERIWKAIKAANLENFVRKLPDGIKTFVGERGVRLSGGQRQRIGIARALYHDPEVVVLDEATSALDNETELAVMDAVKELQGSKTLIIVAHRLSTIEQCDNIYKINEGKIEASGSLSSILHRSL</sequence>
<protein>
    <submittedName>
        <fullName evidence="12">ABC transporter ATP-binding protein</fullName>
    </submittedName>
</protein>
<dbReference type="PROSITE" id="PS50893">
    <property type="entry name" value="ABC_TRANSPORTER_2"/>
    <property type="match status" value="1"/>
</dbReference>
<keyword evidence="7 9" id="KW-1133">Transmembrane helix</keyword>
<dbReference type="InterPro" id="IPR003593">
    <property type="entry name" value="AAA+_ATPase"/>
</dbReference>
<dbReference type="AlphaFoldDB" id="A0A5C4S143"/>
<dbReference type="EMBL" id="VDCI01000003">
    <property type="protein sequence ID" value="TNJ37005.1"/>
    <property type="molecule type" value="Genomic_DNA"/>
</dbReference>
<evidence type="ECO:0000313" key="12">
    <source>
        <dbReference type="EMBL" id="TNJ37005.1"/>
    </source>
</evidence>
<name>A0A5C4S143_PROVB</name>
<dbReference type="GO" id="GO:0005886">
    <property type="term" value="C:plasma membrane"/>
    <property type="evidence" value="ECO:0007669"/>
    <property type="project" value="UniProtKB-SubCell"/>
</dbReference>
<dbReference type="SMART" id="SM00382">
    <property type="entry name" value="AAA"/>
    <property type="match status" value="1"/>
</dbReference>
<keyword evidence="3" id="KW-1003">Cell membrane</keyword>
<dbReference type="Proteomes" id="UP000309544">
    <property type="component" value="Unassembled WGS sequence"/>
</dbReference>
<dbReference type="InterPro" id="IPR039421">
    <property type="entry name" value="Type_1_exporter"/>
</dbReference>
<evidence type="ECO:0000256" key="4">
    <source>
        <dbReference type="ARBA" id="ARBA00022692"/>
    </source>
</evidence>
<evidence type="ECO:0000259" key="11">
    <source>
        <dbReference type="PROSITE" id="PS50929"/>
    </source>
</evidence>
<proteinExistence type="predicted"/>
<dbReference type="InterPro" id="IPR017871">
    <property type="entry name" value="ABC_transporter-like_CS"/>
</dbReference>
<evidence type="ECO:0000256" key="6">
    <source>
        <dbReference type="ARBA" id="ARBA00022840"/>
    </source>
</evidence>
<accession>A0A5C4S143</accession>
<dbReference type="InterPro" id="IPR003439">
    <property type="entry name" value="ABC_transporter-like_ATP-bd"/>
</dbReference>
<evidence type="ECO:0000256" key="3">
    <source>
        <dbReference type="ARBA" id="ARBA00022475"/>
    </source>
</evidence>
<dbReference type="GO" id="GO:0016887">
    <property type="term" value="F:ATP hydrolysis activity"/>
    <property type="evidence" value="ECO:0007669"/>
    <property type="project" value="InterPro"/>
</dbReference>
<keyword evidence="13" id="KW-1185">Reference proteome</keyword>
<reference evidence="12 13" key="1">
    <citation type="submission" date="2019-05" db="EMBL/GenBank/DDBJ databases">
        <title>Draft Whole-Genome sequence of the green sulfur bacterium Prosthecochloris vibrioformis DSM 260.</title>
        <authorList>
            <person name="Meyer T.E."/>
            <person name="Kyndt J.A."/>
        </authorList>
    </citation>
    <scope>NUCLEOTIDE SEQUENCE [LARGE SCALE GENOMIC DNA]</scope>
    <source>
        <strain evidence="12 13">DSM 260</strain>
    </source>
</reference>
<feature type="domain" description="ABC transporter" evidence="10">
    <location>
        <begin position="365"/>
        <end position="593"/>
    </location>
</feature>
<dbReference type="Pfam" id="PF00664">
    <property type="entry name" value="ABC_membrane"/>
    <property type="match status" value="1"/>
</dbReference>
<dbReference type="PROSITE" id="PS50929">
    <property type="entry name" value="ABC_TM1F"/>
    <property type="match status" value="1"/>
</dbReference>
<feature type="transmembrane region" description="Helical" evidence="9">
    <location>
        <begin position="84"/>
        <end position="108"/>
    </location>
</feature>
<dbReference type="SUPFAM" id="SSF90123">
    <property type="entry name" value="ABC transporter transmembrane region"/>
    <property type="match status" value="1"/>
</dbReference>
<dbReference type="InterPro" id="IPR027417">
    <property type="entry name" value="P-loop_NTPase"/>
</dbReference>
<dbReference type="PROSITE" id="PS00211">
    <property type="entry name" value="ABC_TRANSPORTER_1"/>
    <property type="match status" value="1"/>
</dbReference>
<evidence type="ECO:0000256" key="8">
    <source>
        <dbReference type="ARBA" id="ARBA00023136"/>
    </source>
</evidence>
<dbReference type="InterPro" id="IPR011527">
    <property type="entry name" value="ABC1_TM_dom"/>
</dbReference>
<comment type="subcellular location">
    <subcellularLocation>
        <location evidence="1">Cell membrane</location>
        <topology evidence="1">Multi-pass membrane protein</topology>
    </subcellularLocation>
</comment>
<dbReference type="Gene3D" id="3.40.50.300">
    <property type="entry name" value="P-loop containing nucleotide triphosphate hydrolases"/>
    <property type="match status" value="1"/>
</dbReference>
<dbReference type="PANTHER" id="PTHR24221:SF654">
    <property type="entry name" value="ATP-BINDING CASSETTE SUB-FAMILY B MEMBER 6"/>
    <property type="match status" value="1"/>
</dbReference>